<dbReference type="Pfam" id="PF01033">
    <property type="entry name" value="Somatomedin_B"/>
    <property type="match status" value="1"/>
</dbReference>
<reference evidence="3 4" key="1">
    <citation type="journal article" date="2021" name="Elife">
        <title>Chloroplast acquisition without the gene transfer in kleptoplastic sea slugs, Plakobranchus ocellatus.</title>
        <authorList>
            <person name="Maeda T."/>
            <person name="Takahashi S."/>
            <person name="Yoshida T."/>
            <person name="Shimamura S."/>
            <person name="Takaki Y."/>
            <person name="Nagai Y."/>
            <person name="Toyoda A."/>
            <person name="Suzuki Y."/>
            <person name="Arimoto A."/>
            <person name="Ishii H."/>
            <person name="Satoh N."/>
            <person name="Nishiyama T."/>
            <person name="Hasebe M."/>
            <person name="Maruyama T."/>
            <person name="Minagawa J."/>
            <person name="Obokata J."/>
            <person name="Shigenobu S."/>
        </authorList>
    </citation>
    <scope>NUCLEOTIDE SEQUENCE [LARGE SCALE GENOMIC DNA]</scope>
</reference>
<sequence length="669" mass="75203">MKDLDPLVQKNPDLLEFLTTLCNETSHTCFNNCGARAASLDPRYTLQIGRVVCSCDVLCMLYGDCCWDFVQSCPAEVAAHLRSPLRHSRPVRIGYHTFLACGHDNSIEGTDSKNATENTGLKNVQERAKFWTDEYTNLTIKDVIDLGISGNVAVTDLTNGVQYRSLNDYMLLNPEVQSTPSRNRVLKWTPALVASSRIPKADLVTLVQNKASLPEDNIRFMFKSPSEIIYRTRTSMPEALITCENAGVSKQVRILNLTQVCIYVYGSGDFTSSLQRSSIDRATTERSDTVFSHAEGIDNNTPVRARKIKQFSSTKKRFNLLSTTENPHRTSASVEPREEGCSAYYKLSFDITRKPFTFSYLLDIDTSGSISVAPDGFMTNWEKLSCKISPEESLDSNKHRSEESKTKGDLACEADITCVDGMMYANGDCYLPFAALLQVHSHSGVNADDFKNAVANVYNFSKILQHSQIGLALDPASCFSNNSENGRGNNERISYYGIYYIFNLDENVDFNKDQLPLTKSITNSFNSLNFKNRSQFNTVDNFRLCFVGRGDNSTSMSLFVARERETDVIMQTYIRQNPADRKMAKTLCDEKPWAYREDAIFKDPNVKCDLVSLQQSLHRRSQLNARDCILVGSCKPNEKNKSKSLSEVKEMLVNLILLNAFVALIAFEF</sequence>
<dbReference type="EMBL" id="BLXT01005595">
    <property type="protein sequence ID" value="GFO24129.1"/>
    <property type="molecule type" value="Genomic_DNA"/>
</dbReference>
<dbReference type="InterPro" id="IPR001212">
    <property type="entry name" value="Somatomedin_B_dom"/>
</dbReference>
<gene>
    <name evidence="3" type="ORF">PoB_005063400</name>
</gene>
<dbReference type="InterPro" id="IPR036024">
    <property type="entry name" value="Somatomedin_B-like_dom_sf"/>
</dbReference>
<dbReference type="PROSITE" id="PS50958">
    <property type="entry name" value="SMB_2"/>
    <property type="match status" value="1"/>
</dbReference>
<protein>
    <recommendedName>
        <fullName evidence="2">SMB domain-containing protein</fullName>
    </recommendedName>
</protein>
<organism evidence="3 4">
    <name type="scientific">Plakobranchus ocellatus</name>
    <dbReference type="NCBI Taxonomy" id="259542"/>
    <lineage>
        <taxon>Eukaryota</taxon>
        <taxon>Metazoa</taxon>
        <taxon>Spiralia</taxon>
        <taxon>Lophotrochozoa</taxon>
        <taxon>Mollusca</taxon>
        <taxon>Gastropoda</taxon>
        <taxon>Heterobranchia</taxon>
        <taxon>Euthyneura</taxon>
        <taxon>Panpulmonata</taxon>
        <taxon>Sacoglossa</taxon>
        <taxon>Placobranchoidea</taxon>
        <taxon>Plakobranchidae</taxon>
        <taxon>Plakobranchus</taxon>
    </lineage>
</organism>
<keyword evidence="4" id="KW-1185">Reference proteome</keyword>
<evidence type="ECO:0000313" key="4">
    <source>
        <dbReference type="Proteomes" id="UP000735302"/>
    </source>
</evidence>
<dbReference type="PROSITE" id="PS00524">
    <property type="entry name" value="SMB_1"/>
    <property type="match status" value="1"/>
</dbReference>
<accession>A0AAV4BZ34</accession>
<dbReference type="SUPFAM" id="SSF90188">
    <property type="entry name" value="Somatomedin B domain"/>
    <property type="match status" value="1"/>
</dbReference>
<proteinExistence type="predicted"/>
<feature type="domain" description="SMB" evidence="2">
    <location>
        <begin position="25"/>
        <end position="78"/>
    </location>
</feature>
<evidence type="ECO:0000256" key="1">
    <source>
        <dbReference type="ARBA" id="ARBA00023157"/>
    </source>
</evidence>
<keyword evidence="1" id="KW-1015">Disulfide bond</keyword>
<evidence type="ECO:0000259" key="2">
    <source>
        <dbReference type="PROSITE" id="PS50958"/>
    </source>
</evidence>
<dbReference type="Proteomes" id="UP000735302">
    <property type="component" value="Unassembled WGS sequence"/>
</dbReference>
<dbReference type="AlphaFoldDB" id="A0AAV4BZ34"/>
<comment type="caution">
    <text evidence="3">The sequence shown here is derived from an EMBL/GenBank/DDBJ whole genome shotgun (WGS) entry which is preliminary data.</text>
</comment>
<name>A0AAV4BZ34_9GAST</name>
<evidence type="ECO:0000313" key="3">
    <source>
        <dbReference type="EMBL" id="GFO24129.1"/>
    </source>
</evidence>
<dbReference type="Gene3D" id="4.10.410.20">
    <property type="match status" value="1"/>
</dbReference>